<evidence type="ECO:0000313" key="16">
    <source>
        <dbReference type="Proteomes" id="UP000245216"/>
    </source>
</evidence>
<dbReference type="PROSITE" id="PS52016">
    <property type="entry name" value="TONB_DEPENDENT_REC_3"/>
    <property type="match status" value="1"/>
</dbReference>
<evidence type="ECO:0000256" key="12">
    <source>
        <dbReference type="SAM" id="SignalP"/>
    </source>
</evidence>
<feature type="chain" id="PRO_5015676054" evidence="12">
    <location>
        <begin position="25"/>
        <end position="683"/>
    </location>
</feature>
<accession>A0A2U2BJG7</accession>
<dbReference type="GO" id="GO:0044718">
    <property type="term" value="P:siderophore transmembrane transport"/>
    <property type="evidence" value="ECO:0007669"/>
    <property type="project" value="TreeGrafter"/>
</dbReference>
<dbReference type="AlphaFoldDB" id="A0A2U2BJG7"/>
<dbReference type="EMBL" id="QEXO01000003">
    <property type="protein sequence ID" value="PWE14117.1"/>
    <property type="molecule type" value="Genomic_DNA"/>
</dbReference>
<comment type="subcellular location">
    <subcellularLocation>
        <location evidence="1 10">Cell outer membrane</location>
        <topology evidence="1 10">Multi-pass membrane protein</topology>
    </subcellularLocation>
</comment>
<dbReference type="InterPro" id="IPR036942">
    <property type="entry name" value="Beta-barrel_TonB_sf"/>
</dbReference>
<dbReference type="InterPro" id="IPR037066">
    <property type="entry name" value="Plug_dom_sf"/>
</dbReference>
<proteinExistence type="inferred from homology"/>
<dbReference type="SUPFAM" id="SSF56935">
    <property type="entry name" value="Porins"/>
    <property type="match status" value="1"/>
</dbReference>
<evidence type="ECO:0000256" key="6">
    <source>
        <dbReference type="ARBA" id="ARBA00023077"/>
    </source>
</evidence>
<protein>
    <submittedName>
        <fullName evidence="15">TonB-dependent copper receptor</fullName>
    </submittedName>
</protein>
<gene>
    <name evidence="15" type="ORF">DF183_13295</name>
</gene>
<dbReference type="Pfam" id="PF00593">
    <property type="entry name" value="TonB_dep_Rec_b-barrel"/>
    <property type="match status" value="1"/>
</dbReference>
<evidence type="ECO:0000256" key="1">
    <source>
        <dbReference type="ARBA" id="ARBA00004571"/>
    </source>
</evidence>
<organism evidence="15 16">
    <name type="scientific">Alcaligenes faecalis</name>
    <dbReference type="NCBI Taxonomy" id="511"/>
    <lineage>
        <taxon>Bacteria</taxon>
        <taxon>Pseudomonadati</taxon>
        <taxon>Pseudomonadota</taxon>
        <taxon>Betaproteobacteria</taxon>
        <taxon>Burkholderiales</taxon>
        <taxon>Alcaligenaceae</taxon>
        <taxon>Alcaligenes</taxon>
    </lineage>
</organism>
<dbReference type="GO" id="GO:0015344">
    <property type="term" value="F:siderophore uptake transmembrane transporter activity"/>
    <property type="evidence" value="ECO:0007669"/>
    <property type="project" value="TreeGrafter"/>
</dbReference>
<evidence type="ECO:0000259" key="14">
    <source>
        <dbReference type="Pfam" id="PF07715"/>
    </source>
</evidence>
<sequence>MKKLINPGLISAGVLACVPSIALAQSTVIEQLSPIVVTGVAPESPLQFSTNPKLPRLPLPASDGTDYLKTIPGFAAIRNGGSNGDPVLRGMFGSRLNILTNGSSMPGACPSRMDAPTSYISPQSFDELTIIKGPQSVRWGPGASAGTVRFERKAPGFTENDATLDASILGGSAGRHAGNVDFAAGNASYYARLTANQDRAQDYKDGDGERVPSRWKKWNTDVAIGLTPDADTLLELSAGTGDGYARYAGRGMDGTKFKRETLGLRFKKDMHEGVLRNVEAQLYYNYADHVMDNYGLRTFKPGGGMSMPMASNVDRLTWGGRLSMDWALSEDLTLTTGADLMRSRHRKRSGMGMQDYRDQDWVKDAEFDNIGLFTEARWDLNDASRLIGGARLDWASARDLRPSLGSGMMSKPNPGANERRRETLPSGFLRIEHDLDSLPLSLYAGIGHVQRMPDYWELISPASGPQSSASAFLGIQPEKTTQLDFGAQYKDETVSAWASAYIGQIQDYILFDYLPGGMMGTKTQARNVKARIMGGELGADWKATPNWTLGGSLAYAWGRNSTDGRALPQMPPLDVRLTADYVQGPWSAGGVWRIVAKQNRYSQGQGNVVGYDFGPTGGFSTLSLYGGYKINRNLSLTAGVDNVFDKTYGEHLNLAGNSGFGFGAASRFNDPGRTVWLRAALTF</sequence>
<evidence type="ECO:0000256" key="5">
    <source>
        <dbReference type="ARBA" id="ARBA00022692"/>
    </source>
</evidence>
<evidence type="ECO:0000313" key="15">
    <source>
        <dbReference type="EMBL" id="PWE14117.1"/>
    </source>
</evidence>
<name>A0A2U2BJG7_ALCFA</name>
<comment type="caution">
    <text evidence="15">The sequence shown here is derived from an EMBL/GenBank/DDBJ whole genome shotgun (WGS) entry which is preliminary data.</text>
</comment>
<reference evidence="15 16" key="1">
    <citation type="submission" date="2018-05" db="EMBL/GenBank/DDBJ databases">
        <title>Genome Sequence of an Efficient Indole-Degrading Bacterium, Alcaligenes sp.YBY.</title>
        <authorList>
            <person name="Yang B."/>
        </authorList>
    </citation>
    <scope>NUCLEOTIDE SEQUENCE [LARGE SCALE GENOMIC DNA]</scope>
    <source>
        <strain evidence="15 16">YBY</strain>
    </source>
</reference>
<dbReference type="PANTHER" id="PTHR30069:SF49">
    <property type="entry name" value="OUTER MEMBRANE PROTEIN C"/>
    <property type="match status" value="1"/>
</dbReference>
<keyword evidence="8 15" id="KW-0675">Receptor</keyword>
<evidence type="ECO:0000256" key="2">
    <source>
        <dbReference type="ARBA" id="ARBA00009810"/>
    </source>
</evidence>
<comment type="similarity">
    <text evidence="2 10 11">Belongs to the TonB-dependent receptor family.</text>
</comment>
<evidence type="ECO:0000256" key="7">
    <source>
        <dbReference type="ARBA" id="ARBA00023136"/>
    </source>
</evidence>
<dbReference type="Pfam" id="PF07715">
    <property type="entry name" value="Plug"/>
    <property type="match status" value="1"/>
</dbReference>
<evidence type="ECO:0000256" key="11">
    <source>
        <dbReference type="RuleBase" id="RU003357"/>
    </source>
</evidence>
<dbReference type="Gene3D" id="2.40.170.20">
    <property type="entry name" value="TonB-dependent receptor, beta-barrel domain"/>
    <property type="match status" value="1"/>
</dbReference>
<dbReference type="PANTHER" id="PTHR30069">
    <property type="entry name" value="TONB-DEPENDENT OUTER MEMBRANE RECEPTOR"/>
    <property type="match status" value="1"/>
</dbReference>
<feature type="signal peptide" evidence="12">
    <location>
        <begin position="1"/>
        <end position="24"/>
    </location>
</feature>
<evidence type="ECO:0000256" key="4">
    <source>
        <dbReference type="ARBA" id="ARBA00022452"/>
    </source>
</evidence>
<dbReference type="InterPro" id="IPR000531">
    <property type="entry name" value="Beta-barrel_TonB"/>
</dbReference>
<keyword evidence="3 10" id="KW-0813">Transport</keyword>
<feature type="domain" description="TonB-dependent receptor-like beta-barrel" evidence="13">
    <location>
        <begin position="201"/>
        <end position="643"/>
    </location>
</feature>
<keyword evidence="7 10" id="KW-0472">Membrane</keyword>
<dbReference type="Proteomes" id="UP000245216">
    <property type="component" value="Unassembled WGS sequence"/>
</dbReference>
<dbReference type="GO" id="GO:0009279">
    <property type="term" value="C:cell outer membrane"/>
    <property type="evidence" value="ECO:0007669"/>
    <property type="project" value="UniProtKB-SubCell"/>
</dbReference>
<keyword evidence="9 10" id="KW-0998">Cell outer membrane</keyword>
<keyword evidence="12" id="KW-0732">Signal</keyword>
<evidence type="ECO:0000256" key="8">
    <source>
        <dbReference type="ARBA" id="ARBA00023170"/>
    </source>
</evidence>
<dbReference type="CDD" id="cd01347">
    <property type="entry name" value="ligand_gated_channel"/>
    <property type="match status" value="1"/>
</dbReference>
<evidence type="ECO:0000259" key="13">
    <source>
        <dbReference type="Pfam" id="PF00593"/>
    </source>
</evidence>
<dbReference type="Gene3D" id="2.170.130.10">
    <property type="entry name" value="TonB-dependent receptor, plug domain"/>
    <property type="match status" value="1"/>
</dbReference>
<evidence type="ECO:0000256" key="9">
    <source>
        <dbReference type="ARBA" id="ARBA00023237"/>
    </source>
</evidence>
<keyword evidence="5 10" id="KW-0812">Transmembrane</keyword>
<dbReference type="InterPro" id="IPR039426">
    <property type="entry name" value="TonB-dep_rcpt-like"/>
</dbReference>
<feature type="domain" description="TonB-dependent receptor plug" evidence="14">
    <location>
        <begin position="60"/>
        <end position="147"/>
    </location>
</feature>
<dbReference type="RefSeq" id="WP_109089302.1">
    <property type="nucleotide sequence ID" value="NZ_QEXO01000003.1"/>
</dbReference>
<dbReference type="STRING" id="511.UZ73_11685"/>
<dbReference type="PROSITE" id="PS51257">
    <property type="entry name" value="PROKAR_LIPOPROTEIN"/>
    <property type="match status" value="1"/>
</dbReference>
<dbReference type="InterPro" id="IPR012910">
    <property type="entry name" value="Plug_dom"/>
</dbReference>
<dbReference type="InterPro" id="IPR010100">
    <property type="entry name" value="TonB-dep_Cu_rcpt"/>
</dbReference>
<evidence type="ECO:0000256" key="10">
    <source>
        <dbReference type="PROSITE-ProRule" id="PRU01360"/>
    </source>
</evidence>
<keyword evidence="4 10" id="KW-1134">Transmembrane beta strand</keyword>
<keyword evidence="6 11" id="KW-0798">TonB box</keyword>
<reference evidence="15 16" key="2">
    <citation type="submission" date="2018-05" db="EMBL/GenBank/DDBJ databases">
        <authorList>
            <person name="Lanie J.A."/>
            <person name="Ng W.-L."/>
            <person name="Kazmierczak K.M."/>
            <person name="Andrzejewski T.M."/>
            <person name="Davidsen T.M."/>
            <person name="Wayne K.J."/>
            <person name="Tettelin H."/>
            <person name="Glass J.I."/>
            <person name="Rusch D."/>
            <person name="Podicherti R."/>
            <person name="Tsui H.-C.T."/>
            <person name="Winkler M.E."/>
        </authorList>
    </citation>
    <scope>NUCLEOTIDE SEQUENCE [LARGE SCALE GENOMIC DNA]</scope>
    <source>
        <strain evidence="15 16">YBY</strain>
    </source>
</reference>
<evidence type="ECO:0000256" key="3">
    <source>
        <dbReference type="ARBA" id="ARBA00022448"/>
    </source>
</evidence>
<dbReference type="NCBIfam" id="TIGR01778">
    <property type="entry name" value="TonB-copper"/>
    <property type="match status" value="1"/>
</dbReference>